<dbReference type="RefSeq" id="WP_284194402.1">
    <property type="nucleotide sequence ID" value="NZ_BSOG01000001.1"/>
</dbReference>
<organism evidence="1 2">
    <name type="scientific">Chitinimonas prasina</name>
    <dbReference type="NCBI Taxonomy" id="1434937"/>
    <lineage>
        <taxon>Bacteria</taxon>
        <taxon>Pseudomonadati</taxon>
        <taxon>Pseudomonadota</taxon>
        <taxon>Betaproteobacteria</taxon>
        <taxon>Neisseriales</taxon>
        <taxon>Chitinibacteraceae</taxon>
        <taxon>Chitinimonas</taxon>
    </lineage>
</organism>
<evidence type="ECO:0000313" key="1">
    <source>
        <dbReference type="EMBL" id="GLR11238.1"/>
    </source>
</evidence>
<protein>
    <recommendedName>
        <fullName evidence="3">Acetolactate synthase 2 small subunit</fullName>
    </recommendedName>
</protein>
<name>A0ABQ5YB48_9NEIS</name>
<sequence>MAQQLTLNLDNNSDALERVLRVVRHRGYSVRRVAAEMPKGRGYMDVCIELESSRSVFSLVMQLAKLAEVRSLAMRGEGVRVLL</sequence>
<keyword evidence="2" id="KW-1185">Reference proteome</keyword>
<dbReference type="Pfam" id="PF13710">
    <property type="entry name" value="ACT_5"/>
    <property type="match status" value="1"/>
</dbReference>
<dbReference type="Proteomes" id="UP001156706">
    <property type="component" value="Unassembled WGS sequence"/>
</dbReference>
<dbReference type="EMBL" id="BSOG01000001">
    <property type="protein sequence ID" value="GLR11238.1"/>
    <property type="molecule type" value="Genomic_DNA"/>
</dbReference>
<gene>
    <name evidence="1" type="ORF">GCM10007907_00280</name>
</gene>
<evidence type="ECO:0000313" key="2">
    <source>
        <dbReference type="Proteomes" id="UP001156706"/>
    </source>
</evidence>
<dbReference type="InterPro" id="IPR045865">
    <property type="entry name" value="ACT-like_dom_sf"/>
</dbReference>
<reference evidence="2" key="1">
    <citation type="journal article" date="2019" name="Int. J. Syst. Evol. Microbiol.">
        <title>The Global Catalogue of Microorganisms (GCM) 10K type strain sequencing project: providing services to taxonomists for standard genome sequencing and annotation.</title>
        <authorList>
            <consortium name="The Broad Institute Genomics Platform"/>
            <consortium name="The Broad Institute Genome Sequencing Center for Infectious Disease"/>
            <person name="Wu L."/>
            <person name="Ma J."/>
        </authorList>
    </citation>
    <scope>NUCLEOTIDE SEQUENCE [LARGE SCALE GENOMIC DNA]</scope>
    <source>
        <strain evidence="2">NBRC 110044</strain>
    </source>
</reference>
<accession>A0ABQ5YB48</accession>
<dbReference type="SUPFAM" id="SSF55021">
    <property type="entry name" value="ACT-like"/>
    <property type="match status" value="1"/>
</dbReference>
<evidence type="ECO:0008006" key="3">
    <source>
        <dbReference type="Google" id="ProtNLM"/>
    </source>
</evidence>
<proteinExistence type="predicted"/>
<comment type="caution">
    <text evidence="1">The sequence shown here is derived from an EMBL/GenBank/DDBJ whole genome shotgun (WGS) entry which is preliminary data.</text>
</comment>
<dbReference type="Gene3D" id="3.30.70.260">
    <property type="match status" value="1"/>
</dbReference>